<evidence type="ECO:0000256" key="3">
    <source>
        <dbReference type="ARBA" id="ARBA00022448"/>
    </source>
</evidence>
<keyword evidence="10 12" id="KW-0472">Membrane</keyword>
<dbReference type="Pfam" id="PF00999">
    <property type="entry name" value="Na_H_Exchanger"/>
    <property type="match status" value="1"/>
</dbReference>
<feature type="transmembrane region" description="Helical" evidence="12">
    <location>
        <begin position="113"/>
        <end position="134"/>
    </location>
</feature>
<evidence type="ECO:0000256" key="12">
    <source>
        <dbReference type="SAM" id="Phobius"/>
    </source>
</evidence>
<evidence type="ECO:0000256" key="9">
    <source>
        <dbReference type="ARBA" id="ARBA00023065"/>
    </source>
</evidence>
<dbReference type="InterPro" id="IPR038770">
    <property type="entry name" value="Na+/solute_symporter_sf"/>
</dbReference>
<feature type="compositionally biased region" description="Basic and acidic residues" evidence="11">
    <location>
        <begin position="610"/>
        <end position="621"/>
    </location>
</feature>
<evidence type="ECO:0000256" key="1">
    <source>
        <dbReference type="ARBA" id="ARBA00004141"/>
    </source>
</evidence>
<keyword evidence="9" id="KW-0406">Ion transport</keyword>
<feature type="transmembrane region" description="Helical" evidence="12">
    <location>
        <begin position="30"/>
        <end position="47"/>
    </location>
</feature>
<name>A0ABQ4PH71_9GAMM</name>
<feature type="transmembrane region" description="Helical" evidence="12">
    <location>
        <begin position="200"/>
        <end position="220"/>
    </location>
</feature>
<feature type="transmembrane region" description="Helical" evidence="12">
    <location>
        <begin position="85"/>
        <end position="107"/>
    </location>
</feature>
<feature type="transmembrane region" description="Helical" evidence="12">
    <location>
        <begin position="232"/>
        <end position="251"/>
    </location>
</feature>
<keyword evidence="8 12" id="KW-1133">Transmembrane helix</keyword>
<feature type="region of interest" description="Disordered" evidence="11">
    <location>
        <begin position="610"/>
        <end position="653"/>
    </location>
</feature>
<organism evidence="14 15">
    <name type="scientific">Shewanella algidipiscicola</name>
    <dbReference type="NCBI Taxonomy" id="614070"/>
    <lineage>
        <taxon>Bacteria</taxon>
        <taxon>Pseudomonadati</taxon>
        <taxon>Pseudomonadota</taxon>
        <taxon>Gammaproteobacteria</taxon>
        <taxon>Alteromonadales</taxon>
        <taxon>Shewanellaceae</taxon>
        <taxon>Shewanella</taxon>
    </lineage>
</organism>
<evidence type="ECO:0000313" key="15">
    <source>
        <dbReference type="Proteomes" id="UP000761574"/>
    </source>
</evidence>
<dbReference type="PROSITE" id="PS51201">
    <property type="entry name" value="RCK_N"/>
    <property type="match status" value="1"/>
</dbReference>
<evidence type="ECO:0000256" key="2">
    <source>
        <dbReference type="ARBA" id="ARBA00005551"/>
    </source>
</evidence>
<sequence length="653" mass="71251">MTGYFLQAFIYLVAAVIAVPLAKRFGLGSVLGYLIAGVVIGPVVGLVGEEASVIQHFAEFGVVMMLFVVGLELEPKMLWAMRHRLMGLGGLQVVLTAAAVMAIALYFEVQWTIALTIGLVFTLSSTAIVLQTFNEKGLGKTDGGRSAFSVLLFQDIAVIPMLAFIPLLALPELVDKAQQLASTAAQQHQEVSLVAGLPGWAYALVITGAIALLVVGGHYLSRPLFRFVASSGLREIFTATALMLVIGIAAMMSLVGLSPALGAFLAGVVLANSEFRHELESSIEPFKGLLLGLFFITVGAGVNFAWLWQELGVIVLMTLGLMLLKVLVLLLLSLLFKIRKSDRWLFALSLAQAGEFGFVLVSYSVQNNVLPTDLAQTLLLVVALSMFLTPGLFIAFEKLILPRYRAAPDAREADIIEEQGPVIIAGVGRFGQVVNRLLTANGVNTVVLDHQISQVDILRSINVKSYFGDATRPDLLHTAGIEEASLLVVSMDNPESATELVKYVKHTYPQVKILARAFDRGHAYMLRRAGADFIQKETLLSALELGADAMKCLGFHPFHVEQQKNTFKRIEKRSSDILYQAWCDDSSGERFDNNYRKLFIELEETIKTAMTRDRSDKHSNSERGWTPPPKGYEEVLEGDEPIDPAAAKADITP</sequence>
<comment type="caution">
    <text evidence="14">The sequence shown here is derived from an EMBL/GenBank/DDBJ whole genome shotgun (WGS) entry which is preliminary data.</text>
</comment>
<dbReference type="PANTHER" id="PTHR46157">
    <property type="entry name" value="K(+) EFFLUX ANTIPORTER 3, CHLOROPLASTIC"/>
    <property type="match status" value="1"/>
</dbReference>
<dbReference type="EMBL" id="BPFB01000019">
    <property type="protein sequence ID" value="GIU46905.1"/>
    <property type="molecule type" value="Genomic_DNA"/>
</dbReference>
<dbReference type="RefSeq" id="WP_110458662.1">
    <property type="nucleotide sequence ID" value="NZ_BPFB01000019.1"/>
</dbReference>
<accession>A0ABQ4PH71</accession>
<keyword evidence="4" id="KW-0050">Antiport</keyword>
<dbReference type="NCBIfam" id="TIGR00932">
    <property type="entry name" value="2a37"/>
    <property type="match status" value="1"/>
</dbReference>
<dbReference type="Proteomes" id="UP000761574">
    <property type="component" value="Unassembled WGS sequence"/>
</dbReference>
<feature type="transmembrane region" description="Helical" evidence="12">
    <location>
        <begin position="146"/>
        <end position="170"/>
    </location>
</feature>
<feature type="transmembrane region" description="Helical" evidence="12">
    <location>
        <begin position="344"/>
        <end position="365"/>
    </location>
</feature>
<evidence type="ECO:0000256" key="5">
    <source>
        <dbReference type="ARBA" id="ARBA00022538"/>
    </source>
</evidence>
<evidence type="ECO:0000259" key="13">
    <source>
        <dbReference type="PROSITE" id="PS51201"/>
    </source>
</evidence>
<feature type="transmembrane region" description="Helical" evidence="12">
    <location>
        <begin position="377"/>
        <end position="396"/>
    </location>
</feature>
<feature type="transmembrane region" description="Helical" evidence="12">
    <location>
        <begin position="257"/>
        <end position="276"/>
    </location>
</feature>
<dbReference type="Pfam" id="PF02254">
    <property type="entry name" value="TrkA_N"/>
    <property type="match status" value="1"/>
</dbReference>
<keyword evidence="15" id="KW-1185">Reference proteome</keyword>
<evidence type="ECO:0000256" key="10">
    <source>
        <dbReference type="ARBA" id="ARBA00023136"/>
    </source>
</evidence>
<reference evidence="14 15" key="1">
    <citation type="submission" date="2021-05" db="EMBL/GenBank/DDBJ databases">
        <title>Molecular characterization for Shewanella algae harboring chromosomal blaOXA-55-like strains isolated from clinical and environment sample.</title>
        <authorList>
            <person name="Ohama Y."/>
            <person name="Aoki K."/>
            <person name="Harada S."/>
            <person name="Moriya K."/>
            <person name="Ishii Y."/>
            <person name="Tateda K."/>
        </authorList>
    </citation>
    <scope>NUCLEOTIDE SEQUENCE [LARGE SCALE GENOMIC DNA]</scope>
    <source>
        <strain evidence="14 15">LMG 23746</strain>
    </source>
</reference>
<comment type="similarity">
    <text evidence="2">Belongs to the monovalent cation:proton antiporter 2 (CPA2) transporter (TC 2.A.37) family.</text>
</comment>
<dbReference type="InterPro" id="IPR006153">
    <property type="entry name" value="Cation/H_exchanger_TM"/>
</dbReference>
<dbReference type="Gene3D" id="1.20.1530.20">
    <property type="match status" value="1"/>
</dbReference>
<gene>
    <name evidence="14" type="ORF">TUM4630_18850</name>
</gene>
<evidence type="ECO:0000256" key="8">
    <source>
        <dbReference type="ARBA" id="ARBA00022989"/>
    </source>
</evidence>
<dbReference type="InterPro" id="IPR004771">
    <property type="entry name" value="K/H_exchanger"/>
</dbReference>
<feature type="transmembrane region" description="Helical" evidence="12">
    <location>
        <begin position="53"/>
        <end position="73"/>
    </location>
</feature>
<evidence type="ECO:0000313" key="14">
    <source>
        <dbReference type="EMBL" id="GIU46905.1"/>
    </source>
</evidence>
<dbReference type="SUPFAM" id="SSF51735">
    <property type="entry name" value="NAD(P)-binding Rossmann-fold domains"/>
    <property type="match status" value="1"/>
</dbReference>
<protein>
    <submittedName>
        <fullName evidence="14">Potassium transporter</fullName>
    </submittedName>
</protein>
<keyword evidence="6 12" id="KW-0812">Transmembrane</keyword>
<keyword evidence="7" id="KW-0630">Potassium</keyword>
<evidence type="ECO:0000256" key="4">
    <source>
        <dbReference type="ARBA" id="ARBA00022449"/>
    </source>
</evidence>
<feature type="domain" description="RCK N-terminal" evidence="13">
    <location>
        <begin position="419"/>
        <end position="535"/>
    </location>
</feature>
<keyword evidence="3" id="KW-0813">Transport</keyword>
<dbReference type="InterPro" id="IPR003148">
    <property type="entry name" value="RCK_N"/>
</dbReference>
<dbReference type="PANTHER" id="PTHR46157:SF4">
    <property type="entry name" value="K(+) EFFLUX ANTIPORTER 3, CHLOROPLASTIC"/>
    <property type="match status" value="1"/>
</dbReference>
<evidence type="ECO:0000256" key="6">
    <source>
        <dbReference type="ARBA" id="ARBA00022692"/>
    </source>
</evidence>
<feature type="transmembrane region" description="Helical" evidence="12">
    <location>
        <begin position="6"/>
        <end position="23"/>
    </location>
</feature>
<feature type="transmembrane region" description="Helical" evidence="12">
    <location>
        <begin position="314"/>
        <end position="332"/>
    </location>
</feature>
<dbReference type="Gene3D" id="3.40.50.720">
    <property type="entry name" value="NAD(P)-binding Rossmann-like Domain"/>
    <property type="match status" value="1"/>
</dbReference>
<evidence type="ECO:0000256" key="11">
    <source>
        <dbReference type="SAM" id="MobiDB-lite"/>
    </source>
</evidence>
<evidence type="ECO:0000256" key="7">
    <source>
        <dbReference type="ARBA" id="ARBA00022958"/>
    </source>
</evidence>
<comment type="subcellular location">
    <subcellularLocation>
        <location evidence="1">Membrane</location>
        <topology evidence="1">Multi-pass membrane protein</topology>
    </subcellularLocation>
</comment>
<proteinExistence type="inferred from homology"/>
<keyword evidence="5" id="KW-0633">Potassium transport</keyword>
<dbReference type="InterPro" id="IPR036291">
    <property type="entry name" value="NAD(P)-bd_dom_sf"/>
</dbReference>
<feature type="transmembrane region" description="Helical" evidence="12">
    <location>
        <begin position="288"/>
        <end position="308"/>
    </location>
</feature>